<dbReference type="OrthoDB" id="333342at2759"/>
<accession>U6L8Q1</accession>
<protein>
    <submittedName>
        <fullName evidence="3">GTP-binding protein TypA, putative</fullName>
    </submittedName>
</protein>
<dbReference type="AlphaFoldDB" id="U6L8Q1"/>
<organism evidence="3 4">
    <name type="scientific">Eimeria tenella</name>
    <name type="common">Coccidian parasite</name>
    <dbReference type="NCBI Taxonomy" id="5802"/>
    <lineage>
        <taxon>Eukaryota</taxon>
        <taxon>Sar</taxon>
        <taxon>Alveolata</taxon>
        <taxon>Apicomplexa</taxon>
        <taxon>Conoidasida</taxon>
        <taxon>Coccidia</taxon>
        <taxon>Eucoccidiorida</taxon>
        <taxon>Eimeriorina</taxon>
        <taxon>Eimeriidae</taxon>
        <taxon>Eimeria</taxon>
    </lineage>
</organism>
<reference evidence="3" key="2">
    <citation type="submission" date="2013-10" db="EMBL/GenBank/DDBJ databases">
        <authorList>
            <person name="Aslett M."/>
        </authorList>
    </citation>
    <scope>NUCLEOTIDE SEQUENCE [LARGE SCALE GENOMIC DNA]</scope>
    <source>
        <strain evidence="3">Houghton</strain>
    </source>
</reference>
<dbReference type="FunFam" id="2.40.50.250:FF:000001">
    <property type="entry name" value="GTP-binding protein TypA"/>
    <property type="match status" value="1"/>
</dbReference>
<evidence type="ECO:0000313" key="4">
    <source>
        <dbReference type="Proteomes" id="UP000030747"/>
    </source>
</evidence>
<dbReference type="RefSeq" id="XP_013234924.1">
    <property type="nucleotide sequence ID" value="XM_013379470.1"/>
</dbReference>
<gene>
    <name evidence="3" type="ORF">ETH_00041170</name>
</gene>
<evidence type="ECO:0000256" key="1">
    <source>
        <dbReference type="SAM" id="MobiDB-lite"/>
    </source>
</evidence>
<reference evidence="3" key="1">
    <citation type="submission" date="2013-10" db="EMBL/GenBank/DDBJ databases">
        <title>Genomic analysis of the causative agents of coccidiosis in chickens.</title>
        <authorList>
            <person name="Reid A.J."/>
            <person name="Blake D."/>
            <person name="Billington K."/>
            <person name="Browne H."/>
            <person name="Dunn M."/>
            <person name="Hung S."/>
            <person name="Kawahara F."/>
            <person name="Miranda-Saavedra D."/>
            <person name="Mourier T."/>
            <person name="Nagra H."/>
            <person name="Otto T.D."/>
            <person name="Rawlings N."/>
            <person name="Sanchez A."/>
            <person name="Sanders M."/>
            <person name="Subramaniam C."/>
            <person name="Tay Y."/>
            <person name="Dear P."/>
            <person name="Doerig C."/>
            <person name="Gruber A."/>
            <person name="Parkinson J."/>
            <person name="Shirley M."/>
            <person name="Wan K.L."/>
            <person name="Berriman M."/>
            <person name="Tomley F."/>
            <person name="Pain A."/>
        </authorList>
    </citation>
    <scope>NUCLEOTIDE SEQUENCE [LARGE SCALE GENOMIC DNA]</scope>
    <source>
        <strain evidence="3">Houghton</strain>
    </source>
</reference>
<dbReference type="Pfam" id="PF21018">
    <property type="entry name" value="BipA_C"/>
    <property type="match status" value="1"/>
</dbReference>
<name>U6L8Q1_EIMTE</name>
<dbReference type="VEuPathDB" id="ToxoDB:ETH_00041170"/>
<feature type="region of interest" description="Disordered" evidence="1">
    <location>
        <begin position="1"/>
        <end position="53"/>
    </location>
</feature>
<dbReference type="GeneID" id="25257274"/>
<feature type="compositionally biased region" description="Basic and acidic residues" evidence="1">
    <location>
        <begin position="43"/>
        <end position="53"/>
    </location>
</feature>
<dbReference type="Gene3D" id="2.40.50.250">
    <property type="entry name" value="bipa protein"/>
    <property type="match status" value="1"/>
</dbReference>
<keyword evidence="4" id="KW-1185">Reference proteome</keyword>
<proteinExistence type="predicted"/>
<evidence type="ECO:0000259" key="2">
    <source>
        <dbReference type="Pfam" id="PF21018"/>
    </source>
</evidence>
<evidence type="ECO:0000313" key="3">
    <source>
        <dbReference type="EMBL" id="CDJ44175.1"/>
    </source>
</evidence>
<sequence>MEEADEEREKELLLEQQQQQQQRIPKEGEKQQKSSKSFSNVKKKVESGEKQERQKGFLVAVEGGAATLKGIMHAQERGQVFVSPGDEVYAGMLVGLHKRPNDLPVNICKAKKLTNMRAPTKTITEGLVPPLKINLDLALDLIG</sequence>
<dbReference type="EMBL" id="HG676627">
    <property type="protein sequence ID" value="CDJ44175.1"/>
    <property type="molecule type" value="Genomic_DNA"/>
</dbReference>
<dbReference type="InterPro" id="IPR042116">
    <property type="entry name" value="TypA/BipA_C"/>
</dbReference>
<dbReference type="InterPro" id="IPR048876">
    <property type="entry name" value="BipA_C"/>
</dbReference>
<dbReference type="Proteomes" id="UP000030747">
    <property type="component" value="Unassembled WGS sequence"/>
</dbReference>
<dbReference type="VEuPathDB" id="ToxoDB:ETH2_0524200"/>
<feature type="domain" description="TypA/BipA C-terminal" evidence="2">
    <location>
        <begin position="55"/>
        <end position="142"/>
    </location>
</feature>
<feature type="non-terminal residue" evidence="3">
    <location>
        <position position="143"/>
    </location>
</feature>